<dbReference type="EMBL" id="WNYA01001292">
    <property type="protein sequence ID" value="KAG8546015.1"/>
    <property type="molecule type" value="Genomic_DNA"/>
</dbReference>
<organism evidence="2 3">
    <name type="scientific">Engystomops pustulosus</name>
    <name type="common">Tungara frog</name>
    <name type="synonym">Physalaemus pustulosus</name>
    <dbReference type="NCBI Taxonomy" id="76066"/>
    <lineage>
        <taxon>Eukaryota</taxon>
        <taxon>Metazoa</taxon>
        <taxon>Chordata</taxon>
        <taxon>Craniata</taxon>
        <taxon>Vertebrata</taxon>
        <taxon>Euteleostomi</taxon>
        <taxon>Amphibia</taxon>
        <taxon>Batrachia</taxon>
        <taxon>Anura</taxon>
        <taxon>Neobatrachia</taxon>
        <taxon>Hyloidea</taxon>
        <taxon>Leptodactylidae</taxon>
        <taxon>Leiuperinae</taxon>
        <taxon>Engystomops</taxon>
    </lineage>
</organism>
<feature type="transmembrane region" description="Helical" evidence="1">
    <location>
        <begin position="12"/>
        <end position="37"/>
    </location>
</feature>
<evidence type="ECO:0000313" key="3">
    <source>
        <dbReference type="Proteomes" id="UP000824782"/>
    </source>
</evidence>
<comment type="caution">
    <text evidence="2">The sequence shown here is derived from an EMBL/GenBank/DDBJ whole genome shotgun (WGS) entry which is preliminary data.</text>
</comment>
<dbReference type="Proteomes" id="UP000824782">
    <property type="component" value="Unassembled WGS sequence"/>
</dbReference>
<protein>
    <submittedName>
        <fullName evidence="2">Uncharacterized protein</fullName>
    </submittedName>
</protein>
<keyword evidence="1" id="KW-0812">Transmembrane</keyword>
<accession>A0AAV6ZFD3</accession>
<sequence length="113" mass="13025">MCRLPFTLLYSLHYICEAFFLYVSYFFFSACMHFVIYSHHSVVICCPPSTLPCTLHSLHGISLLLHVTLCSLCLVDFIHPMSSPTRHPLFALFCRLHPPHVFSYTSPSVRFVL</sequence>
<evidence type="ECO:0000256" key="1">
    <source>
        <dbReference type="SAM" id="Phobius"/>
    </source>
</evidence>
<keyword evidence="1" id="KW-0472">Membrane</keyword>
<keyword evidence="3" id="KW-1185">Reference proteome</keyword>
<gene>
    <name evidence="2" type="ORF">GDO81_019901</name>
</gene>
<proteinExistence type="predicted"/>
<name>A0AAV6ZFD3_ENGPU</name>
<dbReference type="PROSITE" id="PS51257">
    <property type="entry name" value="PROKAR_LIPOPROTEIN"/>
    <property type="match status" value="1"/>
</dbReference>
<evidence type="ECO:0000313" key="2">
    <source>
        <dbReference type="EMBL" id="KAG8546015.1"/>
    </source>
</evidence>
<dbReference type="AlphaFoldDB" id="A0AAV6ZFD3"/>
<keyword evidence="1" id="KW-1133">Transmembrane helix</keyword>
<reference evidence="2" key="1">
    <citation type="thesis" date="2020" institute="ProQuest LLC" country="789 East Eisenhower Parkway, Ann Arbor, MI, USA">
        <title>Comparative Genomics and Chromosome Evolution.</title>
        <authorList>
            <person name="Mudd A.B."/>
        </authorList>
    </citation>
    <scope>NUCLEOTIDE SEQUENCE</scope>
    <source>
        <strain evidence="2">237g6f4</strain>
        <tissue evidence="2">Blood</tissue>
    </source>
</reference>